<dbReference type="OrthoDB" id="7701159at2759"/>
<evidence type="ECO:0000313" key="4">
    <source>
        <dbReference type="Proteomes" id="UP000786811"/>
    </source>
</evidence>
<feature type="compositionally biased region" description="Acidic residues" evidence="1">
    <location>
        <begin position="27"/>
        <end position="42"/>
    </location>
</feature>
<dbReference type="Proteomes" id="UP000786811">
    <property type="component" value="Unassembled WGS sequence"/>
</dbReference>
<feature type="signal peptide" evidence="2">
    <location>
        <begin position="1"/>
        <end position="19"/>
    </location>
</feature>
<organism evidence="3 4">
    <name type="scientific">Cotesia congregata</name>
    <name type="common">Parasitoid wasp</name>
    <name type="synonym">Apanteles congregatus</name>
    <dbReference type="NCBI Taxonomy" id="51543"/>
    <lineage>
        <taxon>Eukaryota</taxon>
        <taxon>Metazoa</taxon>
        <taxon>Ecdysozoa</taxon>
        <taxon>Arthropoda</taxon>
        <taxon>Hexapoda</taxon>
        <taxon>Insecta</taxon>
        <taxon>Pterygota</taxon>
        <taxon>Neoptera</taxon>
        <taxon>Endopterygota</taxon>
        <taxon>Hymenoptera</taxon>
        <taxon>Apocrita</taxon>
        <taxon>Ichneumonoidea</taxon>
        <taxon>Braconidae</taxon>
        <taxon>Microgastrinae</taxon>
        <taxon>Cotesia</taxon>
    </lineage>
</organism>
<keyword evidence="2" id="KW-0732">Signal</keyword>
<feature type="chain" id="PRO_5035160702" evidence="2">
    <location>
        <begin position="20"/>
        <end position="166"/>
    </location>
</feature>
<feature type="region of interest" description="Disordered" evidence="1">
    <location>
        <begin position="24"/>
        <end position="44"/>
    </location>
</feature>
<name>A0A8J2HCG5_COTCN</name>
<comment type="caution">
    <text evidence="3">The sequence shown here is derived from an EMBL/GenBank/DDBJ whole genome shotgun (WGS) entry which is preliminary data.</text>
</comment>
<evidence type="ECO:0000256" key="2">
    <source>
        <dbReference type="SAM" id="SignalP"/>
    </source>
</evidence>
<dbReference type="EMBL" id="CAJNRD030001119">
    <property type="protein sequence ID" value="CAG5088666.1"/>
    <property type="molecule type" value="Genomic_DNA"/>
</dbReference>
<keyword evidence="4" id="KW-1185">Reference proteome</keyword>
<accession>A0A8J2HCG5</accession>
<proteinExistence type="predicted"/>
<reference evidence="3" key="1">
    <citation type="submission" date="2021-04" db="EMBL/GenBank/DDBJ databases">
        <authorList>
            <person name="Chebbi M.A.C M."/>
        </authorList>
    </citation>
    <scope>NUCLEOTIDE SEQUENCE</scope>
</reference>
<protein>
    <submittedName>
        <fullName evidence="3">Uncharacterized protein</fullName>
    </submittedName>
</protein>
<evidence type="ECO:0000313" key="3">
    <source>
        <dbReference type="EMBL" id="CAG5088666.1"/>
    </source>
</evidence>
<gene>
    <name evidence="3" type="ORF">HICCMSTLAB_LOCUS4933</name>
</gene>
<sequence length="166" mass="18136">MKRLLLVFLVMTFALTVHAHVIKRDESEEEEDKDDDDGEEEEGLKGLMLKSKTMSMKVPLVGELTGDTIGKLIDGYEALQLLTDGAVGRLLGGAFPCTVSLDSFACTGHTAGKDLAYIIEKLLNPIPWVFFPDLAKNFVVLMIQVFVEPMIDVLLGGIAKPEAIQA</sequence>
<dbReference type="AlphaFoldDB" id="A0A8J2HCG5"/>
<evidence type="ECO:0000256" key="1">
    <source>
        <dbReference type="SAM" id="MobiDB-lite"/>
    </source>
</evidence>